<dbReference type="Pfam" id="PF12867">
    <property type="entry name" value="DinB_2"/>
    <property type="match status" value="1"/>
</dbReference>
<evidence type="ECO:0000259" key="5">
    <source>
        <dbReference type="Pfam" id="PF12867"/>
    </source>
</evidence>
<dbReference type="InterPro" id="IPR042095">
    <property type="entry name" value="SUMF_sf"/>
</dbReference>
<proteinExistence type="predicted"/>
<sequence length="415" mass="46270">MSALPVVNDSSDLRRAGRDRLSLALMDARNHTLQLLARFEQALGAQLRMAPLPGAVPPLWLAGHIAWVAEYWIGRNPQRALGPRCPPDGVRLASVDPHADGWFDPFLVGPEERWSLPLPEVSAVRAYLLDTLETTLELLEHASDDDDGLYFFRMALFHEDLRGEELVTLAQALGLQLGLALPPGAAARAPLLLPATQWTLGWAEPGFALDIERGHEPVRVPEFEIDAQPVTWSQYVEFIDDGGYDRSELWHPEGWAWLQREAEQEGRRGPRHVEQIGVASGAVLQTVFGKAMRMGGSQPVMHASWWEADAYARWAGRRLPTEAEWEIAAMQAGRRGFRWGDVREWTAGTLRPFAGYTPDAWGGHAELDAQALFGQARVQRGASFAARSRMRHPRARCWALPQRDEGFVGFRTCAA</sequence>
<keyword evidence="1" id="KW-0560">Oxidoreductase</keyword>
<dbReference type="SUPFAM" id="SSF56436">
    <property type="entry name" value="C-type lectin-like"/>
    <property type="match status" value="1"/>
</dbReference>
<dbReference type="InterPro" id="IPR005532">
    <property type="entry name" value="SUMF_dom"/>
</dbReference>
<evidence type="ECO:0000256" key="3">
    <source>
        <dbReference type="ARBA" id="ARBA00037882"/>
    </source>
</evidence>
<dbReference type="Gene3D" id="1.20.120.450">
    <property type="entry name" value="dinb family like domain"/>
    <property type="match status" value="1"/>
</dbReference>
<accession>A0ABR9S8U5</accession>
<keyword evidence="7" id="KW-1185">Reference proteome</keyword>
<dbReference type="InterPro" id="IPR034660">
    <property type="entry name" value="DinB/YfiT-like"/>
</dbReference>
<evidence type="ECO:0000313" key="7">
    <source>
        <dbReference type="Proteomes" id="UP000806285"/>
    </source>
</evidence>
<dbReference type="Pfam" id="PF03781">
    <property type="entry name" value="FGE-sulfatase"/>
    <property type="match status" value="1"/>
</dbReference>
<evidence type="ECO:0000256" key="2">
    <source>
        <dbReference type="ARBA" id="ARBA00023004"/>
    </source>
</evidence>
<evidence type="ECO:0000313" key="6">
    <source>
        <dbReference type="EMBL" id="MBE7369970.1"/>
    </source>
</evidence>
<comment type="caution">
    <text evidence="6">The sequence shown here is derived from an EMBL/GenBank/DDBJ whole genome shotgun (WGS) entry which is preliminary data.</text>
</comment>
<dbReference type="PANTHER" id="PTHR23150:SF36">
    <property type="entry name" value="HERCYNINE OXYGENASE"/>
    <property type="match status" value="1"/>
</dbReference>
<dbReference type="SUPFAM" id="SSF109854">
    <property type="entry name" value="DinB/YfiT-like putative metalloenzymes"/>
    <property type="match status" value="1"/>
</dbReference>
<dbReference type="InterPro" id="IPR016187">
    <property type="entry name" value="CTDL_fold"/>
</dbReference>
<evidence type="ECO:0000259" key="4">
    <source>
        <dbReference type="Pfam" id="PF03781"/>
    </source>
</evidence>
<evidence type="ECO:0000256" key="1">
    <source>
        <dbReference type="ARBA" id="ARBA00023002"/>
    </source>
</evidence>
<keyword evidence="2" id="KW-0408">Iron</keyword>
<comment type="pathway">
    <text evidence="3">Amino-acid biosynthesis; ergothioneine biosynthesis.</text>
</comment>
<reference evidence="6 7" key="1">
    <citation type="submission" date="2020-10" db="EMBL/GenBank/DDBJ databases">
        <title>Ramlibacter sp. HM2 16S ribosomal RNA gene Genome sequencing and assembly.</title>
        <authorList>
            <person name="Kang M."/>
        </authorList>
    </citation>
    <scope>NUCLEOTIDE SEQUENCE [LARGE SCALE GENOMIC DNA]</scope>
    <source>
        <strain evidence="6 7">HM2</strain>
    </source>
</reference>
<dbReference type="InterPro" id="IPR024775">
    <property type="entry name" value="DinB-like"/>
</dbReference>
<gene>
    <name evidence="6" type="primary">egtB</name>
    <name evidence="6" type="ORF">IM787_20575</name>
</gene>
<dbReference type="Gene3D" id="3.90.1580.10">
    <property type="entry name" value="paralog of FGE (formylglycine-generating enzyme)"/>
    <property type="match status" value="1"/>
</dbReference>
<feature type="domain" description="Sulfatase-modifying factor enzyme-like" evidence="4">
    <location>
        <begin position="192"/>
        <end position="340"/>
    </location>
</feature>
<protein>
    <submittedName>
        <fullName evidence="6">Ergothioneine biosynthesis protein EgtB</fullName>
    </submittedName>
</protein>
<dbReference type="PANTHER" id="PTHR23150">
    <property type="entry name" value="SULFATASE MODIFYING FACTOR 1, 2"/>
    <property type="match status" value="1"/>
</dbReference>
<dbReference type="RefSeq" id="WP_193678596.1">
    <property type="nucleotide sequence ID" value="NZ_JADDIV010000006.1"/>
</dbReference>
<dbReference type="EMBL" id="JADDIV010000006">
    <property type="protein sequence ID" value="MBE7369970.1"/>
    <property type="molecule type" value="Genomic_DNA"/>
</dbReference>
<organism evidence="6 7">
    <name type="scientific">Ramlibacter pallidus</name>
    <dbReference type="NCBI Taxonomy" id="2780087"/>
    <lineage>
        <taxon>Bacteria</taxon>
        <taxon>Pseudomonadati</taxon>
        <taxon>Pseudomonadota</taxon>
        <taxon>Betaproteobacteria</taxon>
        <taxon>Burkholderiales</taxon>
        <taxon>Comamonadaceae</taxon>
        <taxon>Ramlibacter</taxon>
    </lineage>
</organism>
<dbReference type="Proteomes" id="UP000806285">
    <property type="component" value="Unassembled WGS sequence"/>
</dbReference>
<dbReference type="InterPro" id="IPR051043">
    <property type="entry name" value="Sulfatase_Mod_Factor_Kinase"/>
</dbReference>
<feature type="domain" description="DinB-like" evidence="5">
    <location>
        <begin position="35"/>
        <end position="146"/>
    </location>
</feature>
<name>A0ABR9S8U5_9BURK</name>